<keyword evidence="1" id="KW-0472">Membrane</keyword>
<dbReference type="InterPro" id="IPR014550">
    <property type="entry name" value="UCP028704_OpgC"/>
</dbReference>
<dbReference type="AlphaFoldDB" id="A0A937DG50"/>
<feature type="transmembrane region" description="Helical" evidence="1">
    <location>
        <begin position="222"/>
        <end position="241"/>
    </location>
</feature>
<keyword evidence="1" id="KW-0812">Transmembrane</keyword>
<sequence>MSKRVYFVDFARSYAICLALFDHSMNDFSIWENYSFNQYAILKLFTTSATPTFLFLFGMMLELIYFRRLSEKGLEAIKPGLFKRSFQCYLGFALTSVAGFIGGYLTLKRGFATLLFAANNHYGNILKLYAVMIILAIPLLFFRKRFGIWPTVLLALSYWILYPIYEHIDIQNGNIAIFMSAMIGVGKAGGPSVMNSLTLVTIGMLSASFIDRERRYNFARKNLLLLATLVLGILIVLYIVPWNEFVENYFTNTYRRQNHPIYYLVSMSLAVITVLVFSVLVPIGIQLKDWTKHLLVFGRNSLSAFTLGNIILNLIFLHIIDYKFNLLAPLSFILIMYFSLFFYERFENRNKARKVPV</sequence>
<feature type="transmembrane region" description="Helical" evidence="1">
    <location>
        <begin position="192"/>
        <end position="210"/>
    </location>
</feature>
<feature type="transmembrane region" description="Helical" evidence="1">
    <location>
        <begin position="261"/>
        <end position="281"/>
    </location>
</feature>
<feature type="transmembrane region" description="Helical" evidence="1">
    <location>
        <begin position="86"/>
        <end position="105"/>
    </location>
</feature>
<dbReference type="RefSeq" id="WP_201923761.1">
    <property type="nucleotide sequence ID" value="NZ_JAERQG010000004.1"/>
</dbReference>
<feature type="transmembrane region" description="Helical" evidence="1">
    <location>
        <begin position="326"/>
        <end position="343"/>
    </location>
</feature>
<comment type="caution">
    <text evidence="2">The sequence shown here is derived from an EMBL/GenBank/DDBJ whole genome shotgun (WGS) entry which is preliminary data.</text>
</comment>
<evidence type="ECO:0000256" key="1">
    <source>
        <dbReference type="SAM" id="Phobius"/>
    </source>
</evidence>
<dbReference type="Proteomes" id="UP000642920">
    <property type="component" value="Unassembled WGS sequence"/>
</dbReference>
<feature type="transmembrane region" description="Helical" evidence="1">
    <location>
        <begin position="302"/>
        <end position="320"/>
    </location>
</feature>
<keyword evidence="1" id="KW-1133">Transmembrane helix</keyword>
<keyword evidence="3" id="KW-1185">Reference proteome</keyword>
<reference evidence="2" key="1">
    <citation type="submission" date="2021-01" db="EMBL/GenBank/DDBJ databases">
        <title>Marivirga sp. nov., isolated from intertidal surface sediments.</title>
        <authorList>
            <person name="Zhang M."/>
        </authorList>
    </citation>
    <scope>NUCLEOTIDE SEQUENCE</scope>
    <source>
        <strain evidence="2">SM1354</strain>
    </source>
</reference>
<evidence type="ECO:0000313" key="3">
    <source>
        <dbReference type="Proteomes" id="UP000642920"/>
    </source>
</evidence>
<feature type="transmembrane region" description="Helical" evidence="1">
    <location>
        <begin position="41"/>
        <end position="65"/>
    </location>
</feature>
<evidence type="ECO:0000313" key="2">
    <source>
        <dbReference type="EMBL" id="MBL0766817.1"/>
    </source>
</evidence>
<gene>
    <name evidence="2" type="primary">opgC</name>
    <name evidence="2" type="ORF">JKP34_16230</name>
</gene>
<proteinExistence type="predicted"/>
<organism evidence="2 3">
    <name type="scientific">Marivirga atlantica</name>
    <dbReference type="NCBI Taxonomy" id="1548457"/>
    <lineage>
        <taxon>Bacteria</taxon>
        <taxon>Pseudomonadati</taxon>
        <taxon>Bacteroidota</taxon>
        <taxon>Cytophagia</taxon>
        <taxon>Cytophagales</taxon>
        <taxon>Marivirgaceae</taxon>
        <taxon>Marivirga</taxon>
    </lineage>
</organism>
<dbReference type="EMBL" id="JAERQG010000004">
    <property type="protein sequence ID" value="MBL0766817.1"/>
    <property type="molecule type" value="Genomic_DNA"/>
</dbReference>
<accession>A0A937DG50</accession>
<dbReference type="Pfam" id="PF10129">
    <property type="entry name" value="OpgC_C"/>
    <property type="match status" value="2"/>
</dbReference>
<feature type="transmembrane region" description="Helical" evidence="1">
    <location>
        <begin position="147"/>
        <end position="165"/>
    </location>
</feature>
<feature type="transmembrane region" description="Helical" evidence="1">
    <location>
        <begin position="125"/>
        <end position="142"/>
    </location>
</feature>
<protein>
    <submittedName>
        <fullName evidence="2">OpgC domain-containing protein</fullName>
    </submittedName>
</protein>
<name>A0A937DG50_9BACT</name>